<evidence type="ECO:0000256" key="3">
    <source>
        <dbReference type="ARBA" id="ARBA00022741"/>
    </source>
</evidence>
<evidence type="ECO:0000259" key="7">
    <source>
        <dbReference type="PROSITE" id="PS50975"/>
    </source>
</evidence>
<accession>A0A183UES5</accession>
<dbReference type="SUPFAM" id="SSF56059">
    <property type="entry name" value="Glutathione synthetase ATP-binding domain-like"/>
    <property type="match status" value="1"/>
</dbReference>
<evidence type="ECO:0000256" key="6">
    <source>
        <dbReference type="PROSITE-ProRule" id="PRU00409"/>
    </source>
</evidence>
<evidence type="ECO:0000256" key="5">
    <source>
        <dbReference type="ARBA" id="ARBA00030445"/>
    </source>
</evidence>
<evidence type="ECO:0000256" key="1">
    <source>
        <dbReference type="ARBA" id="ARBA00006820"/>
    </source>
</evidence>
<keyword evidence="2" id="KW-0436">Ligase</keyword>
<evidence type="ECO:0000256" key="2">
    <source>
        <dbReference type="ARBA" id="ARBA00022598"/>
    </source>
</evidence>
<dbReference type="Gene3D" id="3.30.470.20">
    <property type="entry name" value="ATP-grasp fold, B domain"/>
    <property type="match status" value="1"/>
</dbReference>
<dbReference type="GO" id="GO:0070740">
    <property type="term" value="F:tubulin-glutamic acid ligase activity"/>
    <property type="evidence" value="ECO:0007669"/>
    <property type="project" value="TreeGrafter"/>
</dbReference>
<dbReference type="GO" id="GO:0000226">
    <property type="term" value="P:microtubule cytoskeleton organization"/>
    <property type="evidence" value="ECO:0007669"/>
    <property type="project" value="TreeGrafter"/>
</dbReference>
<dbReference type="GO" id="GO:0005524">
    <property type="term" value="F:ATP binding"/>
    <property type="evidence" value="ECO:0007669"/>
    <property type="project" value="UniProtKB-UniRule"/>
</dbReference>
<keyword evidence="3 6" id="KW-0547">Nucleotide-binding</keyword>
<dbReference type="InterPro" id="IPR004344">
    <property type="entry name" value="TTL/TTLL_fam"/>
</dbReference>
<evidence type="ECO:0000313" key="9">
    <source>
        <dbReference type="Proteomes" id="UP000050794"/>
    </source>
</evidence>
<dbReference type="Proteomes" id="UP000050794">
    <property type="component" value="Unassembled WGS sequence"/>
</dbReference>
<dbReference type="PROSITE" id="PS51221">
    <property type="entry name" value="TTL"/>
    <property type="match status" value="1"/>
</dbReference>
<dbReference type="GO" id="GO:0046872">
    <property type="term" value="F:metal ion binding"/>
    <property type="evidence" value="ECO:0007669"/>
    <property type="project" value="InterPro"/>
</dbReference>
<reference evidence="10" key="1">
    <citation type="submission" date="2016-06" db="UniProtKB">
        <authorList>
            <consortium name="WormBaseParasite"/>
        </authorList>
    </citation>
    <scope>IDENTIFICATION</scope>
</reference>
<dbReference type="PANTHER" id="PTHR12241">
    <property type="entry name" value="TUBULIN POLYGLUTAMYLASE"/>
    <property type="match status" value="1"/>
</dbReference>
<dbReference type="GO" id="GO:0015631">
    <property type="term" value="F:tubulin binding"/>
    <property type="evidence" value="ECO:0007669"/>
    <property type="project" value="TreeGrafter"/>
</dbReference>
<name>A0A183UES5_TOXCA</name>
<feature type="domain" description="ATP-grasp" evidence="7">
    <location>
        <begin position="82"/>
        <end position="323"/>
    </location>
</feature>
<dbReference type="GO" id="GO:0036064">
    <property type="term" value="C:ciliary basal body"/>
    <property type="evidence" value="ECO:0007669"/>
    <property type="project" value="TreeGrafter"/>
</dbReference>
<dbReference type="InterPro" id="IPR011761">
    <property type="entry name" value="ATP-grasp"/>
</dbReference>
<dbReference type="Pfam" id="PF03133">
    <property type="entry name" value="TTL"/>
    <property type="match status" value="1"/>
</dbReference>
<dbReference type="PROSITE" id="PS50975">
    <property type="entry name" value="ATP_GRASP"/>
    <property type="match status" value="1"/>
</dbReference>
<sequence>MGTNHNKRGRMNDCSGEDWSLFWVTREWMNNCFDKYKFREHQLVCHFRNDCELTRKDMLVKNFKKAKRTLEKENPTEATKMHYIPASYVLPAEYHLFVEEFRKYPPDTIWIMKPVAGAQGKGIFLFRKLKDITEWKKGANSSDPQPYLVQSYISRPYLVASKKFDIRIYVLVTSFRPLRAWLHREGFARFSHSRYSLNSVEDAYVHLTNVAVAKTAPDYDPQRGLKWNVHKLRRYLTAMHGINAIEKLMDELGWIIICSLRSVQHLVIQDTHCFELYGYDILLDEKLKPWLLEVNASPSLTASSQEDFEMKYRILSHMLDVLDLEEKLTGSEMNIGGFDLLIRNNEPVETPCAVRCGRSSAFFQPTLNVRLGYYVPPMPVP</sequence>
<organism evidence="9 10">
    <name type="scientific">Toxocara canis</name>
    <name type="common">Canine roundworm</name>
    <dbReference type="NCBI Taxonomy" id="6265"/>
    <lineage>
        <taxon>Eukaryota</taxon>
        <taxon>Metazoa</taxon>
        <taxon>Ecdysozoa</taxon>
        <taxon>Nematoda</taxon>
        <taxon>Chromadorea</taxon>
        <taxon>Rhabditida</taxon>
        <taxon>Spirurina</taxon>
        <taxon>Ascaridomorpha</taxon>
        <taxon>Ascaridoidea</taxon>
        <taxon>Toxocaridae</taxon>
        <taxon>Toxocara</taxon>
    </lineage>
</organism>
<proteinExistence type="inferred from homology"/>
<dbReference type="PANTHER" id="PTHR12241:SF39">
    <property type="entry name" value="TUBULIN POLYGLUTAMYLASE TTLL9-RELATED"/>
    <property type="match status" value="1"/>
</dbReference>
<dbReference type="WBParaSite" id="TCNE_0000699501-mRNA-1">
    <property type="protein sequence ID" value="TCNE_0000699501-mRNA-1"/>
    <property type="gene ID" value="TCNE_0000699501"/>
</dbReference>
<evidence type="ECO:0000313" key="10">
    <source>
        <dbReference type="WBParaSite" id="TCNE_0000699501-mRNA-1"/>
    </source>
</evidence>
<comment type="similarity">
    <text evidence="1">Belongs to the tubulin--tyrosine ligase family.</text>
</comment>
<evidence type="ECO:0000256" key="4">
    <source>
        <dbReference type="ARBA" id="ARBA00022840"/>
    </source>
</evidence>
<keyword evidence="9" id="KW-1185">Reference proteome</keyword>
<dbReference type="GO" id="GO:0019098">
    <property type="term" value="P:reproductive behavior"/>
    <property type="evidence" value="ECO:0007669"/>
    <property type="project" value="UniProtKB-ARBA"/>
</dbReference>
<gene>
    <name evidence="8" type="ORF">TCNE_LOCUS6995</name>
</gene>
<dbReference type="EMBL" id="UYWY01019593">
    <property type="protein sequence ID" value="VDM38316.1"/>
    <property type="molecule type" value="Genomic_DNA"/>
</dbReference>
<dbReference type="AlphaFoldDB" id="A0A183UES5"/>
<evidence type="ECO:0000313" key="8">
    <source>
        <dbReference type="EMBL" id="VDM38316.1"/>
    </source>
</evidence>
<keyword evidence="4 6" id="KW-0067">ATP-binding</keyword>
<reference evidence="8 9" key="2">
    <citation type="submission" date="2018-11" db="EMBL/GenBank/DDBJ databases">
        <authorList>
            <consortium name="Pathogen Informatics"/>
        </authorList>
    </citation>
    <scope>NUCLEOTIDE SEQUENCE [LARGE SCALE GENOMIC DNA]</scope>
</reference>
<protein>
    <recommendedName>
        <fullName evidence="5">Tubulin--tyrosine ligase-like protein 9</fullName>
    </recommendedName>
</protein>